<dbReference type="AlphaFoldDB" id="A0AAV0I7W0"/>
<sequence length="68" mass="7685">MVGFLAGDLFANRSVRIAETIRNHQLFFDGLFYLFLPHNVVFVSILGGDNTDEVQKSDSIKKQLRLGD</sequence>
<comment type="caution">
    <text evidence="1">The sequence shown here is derived from an EMBL/GenBank/DDBJ whole genome shotgun (WGS) entry which is preliminary data.</text>
</comment>
<name>A0AAV0I7W0_9ROSI</name>
<dbReference type="Proteomes" id="UP001154282">
    <property type="component" value="Unassembled WGS sequence"/>
</dbReference>
<proteinExistence type="predicted"/>
<accession>A0AAV0I7W0</accession>
<keyword evidence="2" id="KW-1185">Reference proteome</keyword>
<reference evidence="1" key="1">
    <citation type="submission" date="2022-08" db="EMBL/GenBank/DDBJ databases">
        <authorList>
            <person name="Gutierrez-Valencia J."/>
        </authorList>
    </citation>
    <scope>NUCLEOTIDE SEQUENCE</scope>
</reference>
<evidence type="ECO:0000313" key="1">
    <source>
        <dbReference type="EMBL" id="CAI0392739.1"/>
    </source>
</evidence>
<dbReference type="EMBL" id="CAMGYJ010000003">
    <property type="protein sequence ID" value="CAI0392739.1"/>
    <property type="molecule type" value="Genomic_DNA"/>
</dbReference>
<gene>
    <name evidence="1" type="ORF">LITE_LOCUS7661</name>
</gene>
<organism evidence="1 2">
    <name type="scientific">Linum tenue</name>
    <dbReference type="NCBI Taxonomy" id="586396"/>
    <lineage>
        <taxon>Eukaryota</taxon>
        <taxon>Viridiplantae</taxon>
        <taxon>Streptophyta</taxon>
        <taxon>Embryophyta</taxon>
        <taxon>Tracheophyta</taxon>
        <taxon>Spermatophyta</taxon>
        <taxon>Magnoliopsida</taxon>
        <taxon>eudicotyledons</taxon>
        <taxon>Gunneridae</taxon>
        <taxon>Pentapetalae</taxon>
        <taxon>rosids</taxon>
        <taxon>fabids</taxon>
        <taxon>Malpighiales</taxon>
        <taxon>Linaceae</taxon>
        <taxon>Linum</taxon>
    </lineage>
</organism>
<evidence type="ECO:0000313" key="2">
    <source>
        <dbReference type="Proteomes" id="UP001154282"/>
    </source>
</evidence>
<protein>
    <submittedName>
        <fullName evidence="1">Uncharacterized protein</fullName>
    </submittedName>
</protein>